<evidence type="ECO:0000256" key="2">
    <source>
        <dbReference type="ARBA" id="ARBA00022723"/>
    </source>
</evidence>
<feature type="binding site" evidence="7">
    <location>
        <position position="364"/>
    </location>
    <ligand>
        <name>Mn(2+)</name>
        <dbReference type="ChEBI" id="CHEBI:29035"/>
    </ligand>
</feature>
<dbReference type="InterPro" id="IPR012889">
    <property type="entry name" value="Fucose_isomerase_N2"/>
</dbReference>
<dbReference type="InterPro" id="IPR009015">
    <property type="entry name" value="Fucose_isomerase_N/cen_sf"/>
</dbReference>
<dbReference type="Gene3D" id="3.40.275.10">
    <property type="entry name" value="L-fucose Isomerase, Chain A, domain 2"/>
    <property type="match status" value="1"/>
</dbReference>
<dbReference type="InterPro" id="IPR012888">
    <property type="entry name" value="Fucose_iso_N1"/>
</dbReference>
<comment type="similarity">
    <text evidence="7">Belongs to the L-fucose isomerase family.</text>
</comment>
<feature type="domain" description="L-fucose isomerase N-terminal-1" evidence="9">
    <location>
        <begin position="10"/>
        <end position="177"/>
    </location>
</feature>
<feature type="binding site" evidence="7">
    <location>
        <position position="531"/>
    </location>
    <ligand>
        <name>Mn(2+)</name>
        <dbReference type="ChEBI" id="CHEBI:29035"/>
    </ligand>
</feature>
<keyword evidence="5 7" id="KW-0294">Fucose metabolism</keyword>
<dbReference type="Gene3D" id="3.40.50.1070">
    <property type="match status" value="1"/>
</dbReference>
<feature type="binding site" evidence="7">
    <location>
        <position position="340"/>
    </location>
    <ligand>
        <name>Mn(2+)</name>
        <dbReference type="ChEBI" id="CHEBI:29035"/>
    </ligand>
</feature>
<comment type="caution">
    <text evidence="11">The sequence shown here is derived from an EMBL/GenBank/DDBJ whole genome shotgun (WGS) entry which is preliminary data.</text>
</comment>
<protein>
    <recommendedName>
        <fullName evidence="7">L-fucose isomerase</fullName>
        <shortName evidence="7">FucIase</shortName>
        <ecNumber evidence="7">5.3.1.25</ecNumber>
    </recommendedName>
    <alternativeName>
        <fullName evidence="7">6-deoxy-L-galactose isomerase</fullName>
    </alternativeName>
</protein>
<dbReference type="SUPFAM" id="SSF53743">
    <property type="entry name" value="FucI/AraA N-terminal and middle domains"/>
    <property type="match status" value="1"/>
</dbReference>
<comment type="cofactor">
    <cofactor evidence="7">
        <name>Mn(2+)</name>
        <dbReference type="ChEBI" id="CHEBI:29035"/>
    </cofactor>
</comment>
<evidence type="ECO:0000256" key="1">
    <source>
        <dbReference type="ARBA" id="ARBA00022490"/>
    </source>
</evidence>
<evidence type="ECO:0000256" key="4">
    <source>
        <dbReference type="ARBA" id="ARBA00023235"/>
    </source>
</evidence>
<dbReference type="Pfam" id="PF07882">
    <property type="entry name" value="Fucose_iso_N2"/>
    <property type="match status" value="1"/>
</dbReference>
<dbReference type="Proteomes" id="UP000708576">
    <property type="component" value="Unassembled WGS sequence"/>
</dbReference>
<dbReference type="GO" id="GO:0008736">
    <property type="term" value="F:L-fucose isomerase activity"/>
    <property type="evidence" value="ECO:0007669"/>
    <property type="project" value="UniProtKB-EC"/>
</dbReference>
<comment type="function">
    <text evidence="7">Converts the aldose L-fucose into the corresponding ketose L-fuculose.</text>
</comment>
<evidence type="ECO:0000256" key="3">
    <source>
        <dbReference type="ARBA" id="ARBA00023211"/>
    </source>
</evidence>
<keyword evidence="12" id="KW-1185">Reference proteome</keyword>
<dbReference type="Pfam" id="PF07881">
    <property type="entry name" value="Fucose_iso_N1"/>
    <property type="match status" value="1"/>
</dbReference>
<dbReference type="PANTHER" id="PTHR37840:SF1">
    <property type="entry name" value="L-FUCOSE ISOMERASE"/>
    <property type="match status" value="1"/>
</dbReference>
<reference evidence="11 12" key="1">
    <citation type="journal article" date="2015" name="Int. J. Syst. Evol. Microbiol.">
        <title>Carboxylicivirga linearis sp. nov., isolated from a sea cucumber culture pond.</title>
        <authorList>
            <person name="Wang F.Q."/>
            <person name="Zhou Y.X."/>
            <person name="Lin X.Z."/>
            <person name="Chen G.J."/>
            <person name="Du Z.J."/>
        </authorList>
    </citation>
    <scope>NUCLEOTIDE SEQUENCE [LARGE SCALE GENOMIC DNA]</scope>
    <source>
        <strain evidence="11 12">FB218</strain>
    </source>
</reference>
<evidence type="ECO:0000259" key="9">
    <source>
        <dbReference type="Pfam" id="PF07881"/>
    </source>
</evidence>
<dbReference type="InterPro" id="IPR038391">
    <property type="entry name" value="Fucose_iso_dom1_sf"/>
</dbReference>
<dbReference type="InterPro" id="IPR015888">
    <property type="entry name" value="Fuc_isomerase_C"/>
</dbReference>
<keyword evidence="6 7" id="KW-0119">Carbohydrate metabolism</keyword>
<dbReference type="EC" id="5.3.1.25" evidence="7"/>
<evidence type="ECO:0000256" key="5">
    <source>
        <dbReference type="ARBA" id="ARBA00023253"/>
    </source>
</evidence>
<evidence type="ECO:0000313" key="11">
    <source>
        <dbReference type="EMBL" id="MBS2099831.1"/>
    </source>
</evidence>
<dbReference type="InterPro" id="IPR038393">
    <property type="entry name" value="Fuc_iso_dom3_sf"/>
</dbReference>
<name>A0ABS5JY84_9BACT</name>
<keyword evidence="2 7" id="KW-0479">Metal-binding</keyword>
<feature type="active site" description="Proton acceptor" evidence="7">
    <location>
        <position position="364"/>
    </location>
</feature>
<evidence type="ECO:0000256" key="6">
    <source>
        <dbReference type="ARBA" id="ARBA00023277"/>
    </source>
</evidence>
<sequence length="594" mass="65688">MANRLIGEVPMVGIRPVIDGRERGVRESLEQQVMDLAKAAATFIESNLRLPGGEKVECVIADTCIGGVAEAAMCAAKFKKEGVGVSLTVTPCWCYGTEVMDTDPLIPKAVWGFNGTERPGAVYLAAALAGYTQKGLPAFGIYGRDVQDAGDTTIPDDVQEKILRFIKAALAVAQMSGKSYLSIGYSSMGIAGSMVNSDFFQDYLGIRTEFVDSTEILRRIDEGIYDKDEFEKALKWTKENCKEGLDRNKPEVQVDHTRKEHEWETVVKMTLICRDMMIGNPKLIDMGYREEGLGRNAILGGFQGQRQWTDYQPNADYTEAILNSSFDWNGIREAFVLATENDSLNGVVMLFGHLLTNTSQIFSDVRTYWSPDAVKRVTGKELTGKTKDGIIHLINSGSTTLDATAQQRDIEGNPVMKPFWEISEDEMQACLKNTVWPPADREYFRGGGFSSLFKTAGEMPVTMSRINLVKGQGPVLQIAEGWTVELPDDIHEILDERTNPTWPTTWFVPRTNGTGAFKDVYSVMANWGANHGAISYGHIGADLITLASMLRIPVCMHNVDNDDIFRPSAWASFGEDKEGADYRACNTYGPLYGI</sequence>
<evidence type="ECO:0000256" key="7">
    <source>
        <dbReference type="HAMAP-Rule" id="MF_01254"/>
    </source>
</evidence>
<dbReference type="InterPro" id="IPR005763">
    <property type="entry name" value="Fucose_isomerase"/>
</dbReference>
<dbReference type="NCBIfam" id="TIGR01089">
    <property type="entry name" value="fucI"/>
    <property type="match status" value="1"/>
</dbReference>
<feature type="active site" description="Proton acceptor" evidence="7">
    <location>
        <position position="340"/>
    </location>
</feature>
<dbReference type="InterPro" id="IPR038392">
    <property type="entry name" value="Fucose_isomerase_dom2_sf"/>
</dbReference>
<proteinExistence type="inferred from homology"/>
<dbReference type="EMBL" id="JAGUCO010000015">
    <property type="protein sequence ID" value="MBS2099831.1"/>
    <property type="molecule type" value="Genomic_DNA"/>
</dbReference>
<evidence type="ECO:0000259" key="8">
    <source>
        <dbReference type="Pfam" id="PF02952"/>
    </source>
</evidence>
<keyword evidence="4 7" id="KW-0413">Isomerase</keyword>
<evidence type="ECO:0000313" key="12">
    <source>
        <dbReference type="Proteomes" id="UP000708576"/>
    </source>
</evidence>
<gene>
    <name evidence="7" type="primary">fucI</name>
    <name evidence="11" type="ORF">KEM10_16190</name>
</gene>
<comment type="catalytic activity">
    <reaction evidence="7">
        <text>L-fucose = L-fuculose</text>
        <dbReference type="Rhea" id="RHEA:17233"/>
        <dbReference type="ChEBI" id="CHEBI:2181"/>
        <dbReference type="ChEBI" id="CHEBI:17617"/>
        <dbReference type="EC" id="5.3.1.25"/>
    </reaction>
</comment>
<dbReference type="Gene3D" id="3.20.14.10">
    <property type="entry name" value="L-fucose/L-arabinose isomerase, C-terminal"/>
    <property type="match status" value="1"/>
</dbReference>
<dbReference type="NCBIfam" id="NF008220">
    <property type="entry name" value="PRK10991.1"/>
    <property type="match status" value="1"/>
</dbReference>
<keyword evidence="3 7" id="KW-0464">Manganese</keyword>
<organism evidence="11 12">
    <name type="scientific">Carboxylicivirga linearis</name>
    <dbReference type="NCBI Taxonomy" id="1628157"/>
    <lineage>
        <taxon>Bacteria</taxon>
        <taxon>Pseudomonadati</taxon>
        <taxon>Bacteroidota</taxon>
        <taxon>Bacteroidia</taxon>
        <taxon>Marinilabiliales</taxon>
        <taxon>Marinilabiliaceae</taxon>
        <taxon>Carboxylicivirga</taxon>
    </lineage>
</organism>
<keyword evidence="1 7" id="KW-0963">Cytoplasm</keyword>
<comment type="pathway">
    <text evidence="7">Carbohydrate degradation; L-fucose degradation; L-lactaldehyde and glycerone phosphate from L-fucose: step 1/3.</text>
</comment>
<feature type="domain" description="L-fucose isomerase N-terminal-2" evidence="10">
    <location>
        <begin position="178"/>
        <end position="357"/>
    </location>
</feature>
<dbReference type="PANTHER" id="PTHR37840">
    <property type="entry name" value="L-FUCOSE ISOMERASE"/>
    <property type="match status" value="1"/>
</dbReference>
<dbReference type="RefSeq" id="WP_212217072.1">
    <property type="nucleotide sequence ID" value="NZ_JAGUCO010000015.1"/>
</dbReference>
<dbReference type="SUPFAM" id="SSF50443">
    <property type="entry name" value="FucI/AraA C-terminal domain-like"/>
    <property type="match status" value="1"/>
</dbReference>
<dbReference type="HAMAP" id="MF_01254">
    <property type="entry name" value="Fucose_iso"/>
    <property type="match status" value="1"/>
</dbReference>
<dbReference type="Pfam" id="PF02952">
    <property type="entry name" value="Fucose_iso_C"/>
    <property type="match status" value="1"/>
</dbReference>
<dbReference type="InterPro" id="IPR004216">
    <property type="entry name" value="Fuc/Ara_isomerase_C"/>
</dbReference>
<feature type="domain" description="L-fucose isomerase C-terminal" evidence="8">
    <location>
        <begin position="393"/>
        <end position="557"/>
    </location>
</feature>
<evidence type="ECO:0000259" key="10">
    <source>
        <dbReference type="Pfam" id="PF07882"/>
    </source>
</evidence>
<comment type="subcellular location">
    <subcellularLocation>
        <location evidence="7">Cytoplasm</location>
    </subcellularLocation>
</comment>
<accession>A0ABS5JY84</accession>